<comment type="caution">
    <text evidence="1">The sequence shown here is derived from an EMBL/GenBank/DDBJ whole genome shotgun (WGS) entry which is preliminary data.</text>
</comment>
<evidence type="ECO:0000313" key="2">
    <source>
        <dbReference type="Proteomes" id="UP000320762"/>
    </source>
</evidence>
<dbReference type="EMBL" id="VDMD01000010">
    <property type="protein sequence ID" value="TRM63191.1"/>
    <property type="molecule type" value="Genomic_DNA"/>
</dbReference>
<name>A0A550CEG3_9AGAR</name>
<gene>
    <name evidence="1" type="ORF">BD626DRAFT_495838</name>
</gene>
<feature type="non-terminal residue" evidence="1">
    <location>
        <position position="1"/>
    </location>
</feature>
<proteinExistence type="predicted"/>
<accession>A0A550CEG3</accession>
<dbReference type="Proteomes" id="UP000320762">
    <property type="component" value="Unassembled WGS sequence"/>
</dbReference>
<evidence type="ECO:0000313" key="1">
    <source>
        <dbReference type="EMBL" id="TRM63191.1"/>
    </source>
</evidence>
<keyword evidence="2" id="KW-1185">Reference proteome</keyword>
<dbReference type="AlphaFoldDB" id="A0A550CEG3"/>
<reference evidence="1 2" key="1">
    <citation type="journal article" date="2019" name="New Phytol.">
        <title>Comparative genomics reveals unique wood-decay strategies and fruiting body development in the Schizophyllaceae.</title>
        <authorList>
            <person name="Almasi E."/>
            <person name="Sahu N."/>
            <person name="Krizsan K."/>
            <person name="Balint B."/>
            <person name="Kovacs G.M."/>
            <person name="Kiss B."/>
            <person name="Cseklye J."/>
            <person name="Drula E."/>
            <person name="Henrissat B."/>
            <person name="Nagy I."/>
            <person name="Chovatia M."/>
            <person name="Adam C."/>
            <person name="LaButti K."/>
            <person name="Lipzen A."/>
            <person name="Riley R."/>
            <person name="Grigoriev I.V."/>
            <person name="Nagy L.G."/>
        </authorList>
    </citation>
    <scope>NUCLEOTIDE SEQUENCE [LARGE SCALE GENOMIC DNA]</scope>
    <source>
        <strain evidence="1 2">NL-1724</strain>
    </source>
</reference>
<protein>
    <submittedName>
        <fullName evidence="1">Uncharacterized protein</fullName>
    </submittedName>
</protein>
<organism evidence="1 2">
    <name type="scientific">Schizophyllum amplum</name>
    <dbReference type="NCBI Taxonomy" id="97359"/>
    <lineage>
        <taxon>Eukaryota</taxon>
        <taxon>Fungi</taxon>
        <taxon>Dikarya</taxon>
        <taxon>Basidiomycota</taxon>
        <taxon>Agaricomycotina</taxon>
        <taxon>Agaricomycetes</taxon>
        <taxon>Agaricomycetidae</taxon>
        <taxon>Agaricales</taxon>
        <taxon>Schizophyllaceae</taxon>
        <taxon>Schizophyllum</taxon>
    </lineage>
</organism>
<sequence>MDTADSSTDRALCSLLLSVYLLLAGSSRPLIHQVLSLQSPAYIGVLHLRASITSTPPRAARCSRFLPADLVGEGRDRLGTWKH</sequence>